<gene>
    <name evidence="2" type="ORF">DBR06_SOUSAS5810082</name>
</gene>
<feature type="region of interest" description="Disordered" evidence="1">
    <location>
        <begin position="61"/>
        <end position="114"/>
    </location>
</feature>
<dbReference type="EMBL" id="QWLN02004805">
    <property type="protein sequence ID" value="TEA38135.1"/>
    <property type="molecule type" value="Genomic_DNA"/>
</dbReference>
<evidence type="ECO:0000256" key="1">
    <source>
        <dbReference type="SAM" id="MobiDB-lite"/>
    </source>
</evidence>
<organism evidence="2 3">
    <name type="scientific">Sousa chinensis</name>
    <name type="common">Indo-pacific humpbacked dolphin</name>
    <name type="synonym">Steno chinensis</name>
    <dbReference type="NCBI Taxonomy" id="103600"/>
    <lineage>
        <taxon>Eukaryota</taxon>
        <taxon>Metazoa</taxon>
        <taxon>Chordata</taxon>
        <taxon>Craniata</taxon>
        <taxon>Vertebrata</taxon>
        <taxon>Euteleostomi</taxon>
        <taxon>Mammalia</taxon>
        <taxon>Eutheria</taxon>
        <taxon>Laurasiatheria</taxon>
        <taxon>Artiodactyla</taxon>
        <taxon>Whippomorpha</taxon>
        <taxon>Cetacea</taxon>
        <taxon>Odontoceti</taxon>
        <taxon>Delphinidae</taxon>
        <taxon>Sousa</taxon>
    </lineage>
</organism>
<proteinExistence type="predicted"/>
<name>A0A484GR06_SOUCH</name>
<dbReference type="AlphaFoldDB" id="A0A484GR06"/>
<protein>
    <submittedName>
        <fullName evidence="2">Uncharacterized protein</fullName>
    </submittedName>
</protein>
<reference evidence="2 3" key="1">
    <citation type="journal article" date="2018" name="Genomics">
        <title>Molecular footprints of inshore aquatic adaptation in Indo-Pacific humpback dolphin (Sousa chinensis).</title>
        <authorList>
            <person name="Ming Y."/>
            <person name="Jian J."/>
            <person name="Yu F."/>
            <person name="Yu X."/>
            <person name="Wang J."/>
            <person name="Liu W."/>
        </authorList>
    </citation>
    <scope>NUCLEOTIDE SEQUENCE [LARGE SCALE GENOMIC DNA]</scope>
    <source>
        <strain evidence="2">MY-2018</strain>
        <tissue evidence="2">Skin</tissue>
    </source>
</reference>
<comment type="caution">
    <text evidence="2">The sequence shown here is derived from an EMBL/GenBank/DDBJ whole genome shotgun (WGS) entry which is preliminary data.</text>
</comment>
<evidence type="ECO:0000313" key="3">
    <source>
        <dbReference type="Proteomes" id="UP000295264"/>
    </source>
</evidence>
<accession>A0A484GR06</accession>
<keyword evidence="3" id="KW-1185">Reference proteome</keyword>
<dbReference type="Proteomes" id="UP000295264">
    <property type="component" value="Unassembled WGS sequence"/>
</dbReference>
<evidence type="ECO:0000313" key="2">
    <source>
        <dbReference type="EMBL" id="TEA38135.1"/>
    </source>
</evidence>
<feature type="non-terminal residue" evidence="2">
    <location>
        <position position="1"/>
    </location>
</feature>
<sequence length="174" mass="19346">RCAQRRGLCGSRFPRPRRRRGLGQCEGRCLWKKMAAVRGLSLTAVALRAVTLWPGGRLTLPPRTAGSSRPPADLGRFGNCRPPAPKLAKGRSTSPTAASRGFWKSPKGQNSSGWRWREVDAPDSSTNFHWIQLSTPTTGKEKGVGSRRMCRRDKSVSSLRCTFIPHLKRLLRII</sequence>